<evidence type="ECO:0000313" key="2">
    <source>
        <dbReference type="EMBL" id="VDZ59438.1"/>
    </source>
</evidence>
<organism evidence="2 3">
    <name type="scientific">Serratia odorifera</name>
    <dbReference type="NCBI Taxonomy" id="618"/>
    <lineage>
        <taxon>Bacteria</taxon>
        <taxon>Pseudomonadati</taxon>
        <taxon>Pseudomonadota</taxon>
        <taxon>Gammaproteobacteria</taxon>
        <taxon>Enterobacterales</taxon>
        <taxon>Yersiniaceae</taxon>
        <taxon>Serratia</taxon>
    </lineage>
</organism>
<evidence type="ECO:0000313" key="3">
    <source>
        <dbReference type="Proteomes" id="UP000281391"/>
    </source>
</evidence>
<reference evidence="2 3" key="1">
    <citation type="submission" date="2018-12" db="EMBL/GenBank/DDBJ databases">
        <authorList>
            <consortium name="Pathogen Informatics"/>
        </authorList>
    </citation>
    <scope>NUCLEOTIDE SEQUENCE [LARGE SCALE GENOMIC DNA]</scope>
    <source>
        <strain evidence="2 3">NCTC11214</strain>
    </source>
</reference>
<dbReference type="EMBL" id="LR134117">
    <property type="protein sequence ID" value="VDZ59438.1"/>
    <property type="molecule type" value="Genomic_DNA"/>
</dbReference>
<dbReference type="AlphaFoldDB" id="A0A447KTP6"/>
<name>A0A447KTP6_SEROD</name>
<feature type="chain" id="PRO_5019123422" evidence="1">
    <location>
        <begin position="19"/>
        <end position="123"/>
    </location>
</feature>
<protein>
    <submittedName>
        <fullName evidence="2">Uncharacterized protein</fullName>
    </submittedName>
</protein>
<sequence length="123" mass="13063">MRLFALISFLLVASTASAHQWQAKDPGKSISNGTLTISHVGGHYKIAFPARAAPRSASLTVDGKALYANDPYGFSGQQGDTAIHALLAAKAADARYDDRQKTKPVKTAIDLQSLQQQLATIAP</sequence>
<gene>
    <name evidence="2" type="ORF">NCTC11214_03075</name>
</gene>
<feature type="signal peptide" evidence="1">
    <location>
        <begin position="1"/>
        <end position="18"/>
    </location>
</feature>
<dbReference type="KEGG" id="sof:NCTC11214_03075"/>
<accession>A0A447KTP6</accession>
<keyword evidence="1" id="KW-0732">Signal</keyword>
<evidence type="ECO:0000256" key="1">
    <source>
        <dbReference type="SAM" id="SignalP"/>
    </source>
</evidence>
<proteinExistence type="predicted"/>
<dbReference type="Proteomes" id="UP000281391">
    <property type="component" value="Chromosome"/>
</dbReference>